<comment type="caution">
    <text evidence="15">The sequence shown here is derived from an EMBL/GenBank/DDBJ whole genome shotgun (WGS) entry which is preliminary data.</text>
</comment>
<dbReference type="GO" id="GO:0006270">
    <property type="term" value="P:DNA replication initiation"/>
    <property type="evidence" value="ECO:0007669"/>
    <property type="project" value="UniProtKB-UniRule"/>
</dbReference>
<dbReference type="SUPFAM" id="SSF52540">
    <property type="entry name" value="P-loop containing nucleoside triphosphate hydrolases"/>
    <property type="match status" value="1"/>
</dbReference>
<dbReference type="NCBIfam" id="TIGR00362">
    <property type="entry name" value="DnaA"/>
    <property type="match status" value="1"/>
</dbReference>
<dbReference type="CDD" id="cd00009">
    <property type="entry name" value="AAA"/>
    <property type="match status" value="1"/>
</dbReference>
<evidence type="ECO:0000256" key="8">
    <source>
        <dbReference type="HAMAP-Rule" id="MF_00377"/>
    </source>
</evidence>
<dbReference type="Gene3D" id="1.10.1750.10">
    <property type="match status" value="1"/>
</dbReference>
<feature type="binding site" evidence="8">
    <location>
        <position position="172"/>
    </location>
    <ligand>
        <name>ATP</name>
        <dbReference type="ChEBI" id="CHEBI:30616"/>
    </ligand>
</feature>
<dbReference type="SMART" id="SM00760">
    <property type="entry name" value="Bac_DnaA_C"/>
    <property type="match status" value="1"/>
</dbReference>
<dbReference type="PROSITE" id="PS01008">
    <property type="entry name" value="DNAA"/>
    <property type="match status" value="1"/>
</dbReference>
<feature type="region of interest" description="Domain IV, binds dsDNA" evidence="8">
    <location>
        <begin position="343"/>
        <end position="462"/>
    </location>
</feature>
<feature type="binding site" evidence="8">
    <location>
        <position position="174"/>
    </location>
    <ligand>
        <name>ATP</name>
        <dbReference type="ChEBI" id="CHEBI:30616"/>
    </ligand>
</feature>
<protein>
    <recommendedName>
        <fullName evidence="8 9">Chromosomal replication initiator protein DnaA</fullName>
    </recommendedName>
</protein>
<evidence type="ECO:0000256" key="4">
    <source>
        <dbReference type="ARBA" id="ARBA00022741"/>
    </source>
</evidence>
<feature type="domain" description="AAA+ ATPase" evidence="13">
    <location>
        <begin position="159"/>
        <end position="295"/>
    </location>
</feature>
<keyword evidence="7 8" id="KW-0238">DNA-binding</keyword>
<sequence>MDKNILWTKTLARLKEDLSVREISYTNWLEPLHPLSYAQGVLLLKTDNPFGLEVLNTQYRKIVLHHAQQIDPNIEALGFTIEENAAPPRAEELQPDHAATNRVDSQKKHSKKDRKKKEWNKKGLPINTKLTFASFIEAEETDLAYHSAKAVAENPGARRFNPLFIYGECGVGKTHLLHAMANTIQQERPNLRIVFTSAKEFYHDFFSSLNEKTMDEFKKHYTTCDVLFMDDIHTLSGKESSQTEVFKIFNDLHTQNRQMVFAAPCPPEALSGIADRLLTRLQWGLSVHIDAPQLETRSAILRTLLENESVQISHEAIHYLAQKGPRSIGDLEGISVRVAAHYSLGNKPINSTTAAEILYNDGITPGKIRAIDIITAITDEFGISRQLLTSKSRSKEVAQARQIGMFLCKEHTDLSLKAIGTEFGGRDHSTVVHAVKTVGAKMEQDTPFAQRVDTIIRRARQA</sequence>
<dbReference type="Gene3D" id="3.40.50.300">
    <property type="entry name" value="P-loop containing nucleotide triphosphate hydrolases"/>
    <property type="match status" value="1"/>
</dbReference>
<comment type="similarity">
    <text evidence="1 8 11">Belongs to the DnaA family.</text>
</comment>
<evidence type="ECO:0000256" key="1">
    <source>
        <dbReference type="ARBA" id="ARBA00006583"/>
    </source>
</evidence>
<keyword evidence="3 8" id="KW-0235">DNA replication</keyword>
<dbReference type="AlphaFoldDB" id="U7D9S5"/>
<evidence type="ECO:0000256" key="7">
    <source>
        <dbReference type="ARBA" id="ARBA00023125"/>
    </source>
</evidence>
<dbReference type="Pfam" id="PF00308">
    <property type="entry name" value="Bac_DnaA"/>
    <property type="match status" value="1"/>
</dbReference>
<comment type="domain">
    <text evidence="8">Domain I is involved in oligomerization and binding regulators, domain II is flexibile and of varying length in different bacteria, domain III forms the AAA+ region, while domain IV binds dsDNA.</text>
</comment>
<dbReference type="InterPro" id="IPR013159">
    <property type="entry name" value="DnaA_C"/>
</dbReference>
<feature type="domain" description="Chromosomal replication initiator DnaA C-terminal" evidence="14">
    <location>
        <begin position="369"/>
        <end position="438"/>
    </location>
</feature>
<dbReference type="InterPro" id="IPR027417">
    <property type="entry name" value="P-loop_NTPase"/>
</dbReference>
<keyword evidence="4 8" id="KW-0547">Nucleotide-binding</keyword>
<dbReference type="Gene3D" id="3.30.300.180">
    <property type="match status" value="1"/>
</dbReference>
<dbReference type="InterPro" id="IPR013317">
    <property type="entry name" value="DnaA_dom"/>
</dbReference>
<dbReference type="eggNOG" id="COG0593">
    <property type="taxonomic scope" value="Bacteria"/>
</dbReference>
<accession>U7D9S5</accession>
<evidence type="ECO:0000256" key="10">
    <source>
        <dbReference type="RuleBase" id="RU000577"/>
    </source>
</evidence>
<evidence type="ECO:0000256" key="11">
    <source>
        <dbReference type="RuleBase" id="RU004227"/>
    </source>
</evidence>
<gene>
    <name evidence="8" type="primary">dnaA</name>
    <name evidence="15" type="ORF">CALK_1974</name>
</gene>
<dbReference type="STRING" id="1313304.CALK_1974"/>
<dbReference type="PATRIC" id="fig|1313304.3.peg.1880"/>
<dbReference type="InterPro" id="IPR018312">
    <property type="entry name" value="Chromosome_initiator_DnaA_CS"/>
</dbReference>
<evidence type="ECO:0000313" key="15">
    <source>
        <dbReference type="EMBL" id="ERP31175.1"/>
    </source>
</evidence>
<feature type="region of interest" description="Domain I, interacts with DnaA modulators" evidence="8">
    <location>
        <begin position="1"/>
        <end position="86"/>
    </location>
</feature>
<evidence type="ECO:0000259" key="14">
    <source>
        <dbReference type="SMART" id="SM00760"/>
    </source>
</evidence>
<evidence type="ECO:0000256" key="9">
    <source>
        <dbReference type="NCBIfam" id="TIGR00362"/>
    </source>
</evidence>
<keyword evidence="2 8" id="KW-0963">Cytoplasm</keyword>
<dbReference type="Proteomes" id="UP000017148">
    <property type="component" value="Unassembled WGS sequence"/>
</dbReference>
<dbReference type="SMART" id="SM00382">
    <property type="entry name" value="AAA"/>
    <property type="match status" value="1"/>
</dbReference>
<feature type="binding site" evidence="8">
    <location>
        <position position="173"/>
    </location>
    <ligand>
        <name>ATP</name>
        <dbReference type="ChEBI" id="CHEBI:30616"/>
    </ligand>
</feature>
<dbReference type="InterPro" id="IPR001957">
    <property type="entry name" value="Chromosome_initiator_DnaA"/>
</dbReference>
<dbReference type="InterPro" id="IPR020591">
    <property type="entry name" value="Chromosome_initiator_DnaA-like"/>
</dbReference>
<dbReference type="GO" id="GO:0003688">
    <property type="term" value="F:DNA replication origin binding"/>
    <property type="evidence" value="ECO:0007669"/>
    <property type="project" value="UniProtKB-UniRule"/>
</dbReference>
<dbReference type="Gene3D" id="1.10.8.60">
    <property type="match status" value="1"/>
</dbReference>
<proteinExistence type="inferred from homology"/>
<dbReference type="Pfam" id="PF08299">
    <property type="entry name" value="Bac_DnaA_C"/>
    <property type="match status" value="1"/>
</dbReference>
<evidence type="ECO:0000256" key="12">
    <source>
        <dbReference type="SAM" id="MobiDB-lite"/>
    </source>
</evidence>
<dbReference type="GO" id="GO:0005524">
    <property type="term" value="F:ATP binding"/>
    <property type="evidence" value="ECO:0007669"/>
    <property type="project" value="UniProtKB-UniRule"/>
</dbReference>
<dbReference type="Pfam" id="PF11638">
    <property type="entry name" value="DnaA_N"/>
    <property type="match status" value="1"/>
</dbReference>
<dbReference type="InterPro" id="IPR003593">
    <property type="entry name" value="AAA+_ATPase"/>
</dbReference>
<dbReference type="PANTHER" id="PTHR30050">
    <property type="entry name" value="CHROMOSOMAL REPLICATION INITIATOR PROTEIN DNAA"/>
    <property type="match status" value="1"/>
</dbReference>
<keyword evidence="16" id="KW-1185">Reference proteome</keyword>
<name>U7D9S5_9BACT</name>
<evidence type="ECO:0000256" key="2">
    <source>
        <dbReference type="ARBA" id="ARBA00022490"/>
    </source>
</evidence>
<evidence type="ECO:0000256" key="5">
    <source>
        <dbReference type="ARBA" id="ARBA00022840"/>
    </source>
</evidence>
<dbReference type="CDD" id="cd06571">
    <property type="entry name" value="Bac_DnaA_C"/>
    <property type="match status" value="1"/>
</dbReference>
<keyword evidence="5 8" id="KW-0067">ATP-binding</keyword>
<dbReference type="GO" id="GO:0005737">
    <property type="term" value="C:cytoplasm"/>
    <property type="evidence" value="ECO:0007669"/>
    <property type="project" value="UniProtKB-SubCell"/>
</dbReference>
<evidence type="ECO:0000256" key="3">
    <source>
        <dbReference type="ARBA" id="ARBA00022705"/>
    </source>
</evidence>
<dbReference type="GO" id="GO:0006275">
    <property type="term" value="P:regulation of DNA replication"/>
    <property type="evidence" value="ECO:0007669"/>
    <property type="project" value="UniProtKB-UniRule"/>
</dbReference>
<keyword evidence="6 8" id="KW-0446">Lipid-binding</keyword>
<comment type="caution">
    <text evidence="8">Lacks conserved residue(s) required for the propagation of feature annotation.</text>
</comment>
<evidence type="ECO:0000313" key="16">
    <source>
        <dbReference type="Proteomes" id="UP000017148"/>
    </source>
</evidence>
<dbReference type="HAMAP" id="MF_00377">
    <property type="entry name" value="DnaA_bact"/>
    <property type="match status" value="1"/>
</dbReference>
<feature type="region of interest" description="Disordered" evidence="12">
    <location>
        <begin position="88"/>
        <end position="120"/>
    </location>
</feature>
<evidence type="ECO:0000256" key="6">
    <source>
        <dbReference type="ARBA" id="ARBA00023121"/>
    </source>
</evidence>
<dbReference type="PANTHER" id="PTHR30050:SF2">
    <property type="entry name" value="CHROMOSOMAL REPLICATION INITIATOR PROTEIN DNAA"/>
    <property type="match status" value="1"/>
</dbReference>
<comment type="subunit">
    <text evidence="8">Oligomerizes as a right-handed, spiral filament on DNA at oriC.</text>
</comment>
<feature type="binding site" evidence="8">
    <location>
        <position position="170"/>
    </location>
    <ligand>
        <name>ATP</name>
        <dbReference type="ChEBI" id="CHEBI:30616"/>
    </ligand>
</feature>
<organism evidence="15 16">
    <name type="scientific">Chitinivibrio alkaliphilus ACht1</name>
    <dbReference type="NCBI Taxonomy" id="1313304"/>
    <lineage>
        <taxon>Bacteria</taxon>
        <taxon>Pseudomonadati</taxon>
        <taxon>Fibrobacterota</taxon>
        <taxon>Chitinivibrionia</taxon>
        <taxon>Chitinivibrionales</taxon>
        <taxon>Chitinivibrionaceae</taxon>
        <taxon>Chitinivibrio</taxon>
    </lineage>
</organism>
<comment type="subcellular location">
    <subcellularLocation>
        <location evidence="8">Cytoplasm</location>
    </subcellularLocation>
</comment>
<feature type="compositionally biased region" description="Basic residues" evidence="12">
    <location>
        <begin position="108"/>
        <end position="119"/>
    </location>
</feature>
<dbReference type="RefSeq" id="WP_022637394.1">
    <property type="nucleotide sequence ID" value="NZ_ASJR01000018.1"/>
</dbReference>
<dbReference type="SUPFAM" id="SSF48295">
    <property type="entry name" value="TrpR-like"/>
    <property type="match status" value="1"/>
</dbReference>
<evidence type="ECO:0000259" key="13">
    <source>
        <dbReference type="SMART" id="SM00382"/>
    </source>
</evidence>
<dbReference type="PRINTS" id="PR00051">
    <property type="entry name" value="DNAA"/>
</dbReference>
<dbReference type="InterPro" id="IPR010921">
    <property type="entry name" value="Trp_repressor/repl_initiator"/>
</dbReference>
<dbReference type="GO" id="GO:0008289">
    <property type="term" value="F:lipid binding"/>
    <property type="evidence" value="ECO:0007669"/>
    <property type="project" value="UniProtKB-KW"/>
</dbReference>
<comment type="function">
    <text evidence="8 10">Plays an essential role in the initiation and regulation of chromosomal replication. ATP-DnaA binds to the origin of replication (oriC) to initiate formation of the DNA replication initiation complex once per cell cycle. Binds the DnaA box (a 9 base pair repeat at the origin) and separates the double-stranded (ds)DNA. Forms a right-handed helical filament on oriC DNA; dsDNA binds to the exterior of the filament while single-stranded (ss)DNA is stabiized in the filament's interior. The ATP-DnaA-oriC complex binds and stabilizes one strand of the AT-rich DNA unwinding element (DUE), permitting loading of DNA polymerase. After initiation quickly degrades to an ADP-DnaA complex that is not apt for DNA replication. Binds acidic phospholipids.</text>
</comment>
<reference evidence="15 16" key="1">
    <citation type="journal article" date="2013" name="Environ. Microbiol.">
        <title>Genome analysis of Chitinivibrio alkaliphilus gen. nov., sp. nov., a novel extremely haloalkaliphilic anaerobic chitinolytic bacterium from the candidate phylum Termite Group 3.</title>
        <authorList>
            <person name="Sorokin D.Y."/>
            <person name="Gumerov V.M."/>
            <person name="Rakitin A.L."/>
            <person name="Beletsky A.V."/>
            <person name="Damste J.S."/>
            <person name="Muyzer G."/>
            <person name="Mardanov A.V."/>
            <person name="Ravin N.V."/>
        </authorList>
    </citation>
    <scope>NUCLEOTIDE SEQUENCE [LARGE SCALE GENOMIC DNA]</scope>
    <source>
        <strain evidence="15 16">ACht1</strain>
    </source>
</reference>
<dbReference type="InterPro" id="IPR038454">
    <property type="entry name" value="DnaA_N_sf"/>
</dbReference>
<dbReference type="GO" id="GO:0005886">
    <property type="term" value="C:plasma membrane"/>
    <property type="evidence" value="ECO:0007669"/>
    <property type="project" value="TreeGrafter"/>
</dbReference>
<dbReference type="OrthoDB" id="9807019at2"/>
<dbReference type="EMBL" id="ASJR01000018">
    <property type="protein sequence ID" value="ERP31175.1"/>
    <property type="molecule type" value="Genomic_DNA"/>
</dbReference>
<dbReference type="InterPro" id="IPR024633">
    <property type="entry name" value="DnaA_N_dom"/>
</dbReference>